<organism evidence="5 6">
    <name type="scientific">Shivajiella indica</name>
    <dbReference type="NCBI Taxonomy" id="872115"/>
    <lineage>
        <taxon>Bacteria</taxon>
        <taxon>Pseudomonadati</taxon>
        <taxon>Bacteroidota</taxon>
        <taxon>Cytophagia</taxon>
        <taxon>Cytophagales</taxon>
        <taxon>Cyclobacteriaceae</taxon>
        <taxon>Shivajiella</taxon>
    </lineage>
</organism>
<evidence type="ECO:0000313" key="5">
    <source>
        <dbReference type="EMBL" id="MFD2202220.1"/>
    </source>
</evidence>
<feature type="signal peptide" evidence="1">
    <location>
        <begin position="1"/>
        <end position="19"/>
    </location>
</feature>
<dbReference type="Proteomes" id="UP001597414">
    <property type="component" value="Unassembled WGS sequence"/>
</dbReference>
<evidence type="ECO:0000259" key="4">
    <source>
        <dbReference type="Pfam" id="PF16371"/>
    </source>
</evidence>
<dbReference type="Pfam" id="PF00149">
    <property type="entry name" value="Metallophos"/>
    <property type="match status" value="1"/>
</dbReference>
<sequence length="524" mass="58856">MKKIKLLLIALIFASSVFAQQKVSGIVYEDLNTNGKKERREKGLPNVSVSNGIQVVQTDKNGKYELPLAEDQTIFLIKPASHELPTDANNIPQFYYVYKPNGSPANLKYPGVTPTGKLPKSVDFGLLQGNGNQKFTALIFGDPQPYTLDEIGYFKKGIVSEVENIQNVAFGAALGDLVGDRPDFFPLYAEAVGKIGVPWFQVMGNHDMNFDAEKDEYSDESFTANFGPATYAFNYGDAHFVVLEDILYPDPRDGQGYWGGLRPDQLQFLENNLKLVPKDKLIVLLMHIPLFEENGDSFRDADREKILELLSPFPNTLSMSAHTHYMKQTFFRKEDGYNQPKPHHHYNIGTPSGDWYSGKIQADGTPESTMRDGSPKGYVFLEINGNEYRTRYKAAGKSSDYQIQIHAPKILVEGVRTTSAIIANFFTGSSKDEVRYRINNGEWKKMDAFEGNDPSYLIKVLEWDTTEEYIPGRRPSNPALTDHLWRAAMPGNLSAGEYVIEIEATDIFGSKFTGKHPFKVIPKP</sequence>
<dbReference type="EMBL" id="JBHUIV010000016">
    <property type="protein sequence ID" value="MFD2202220.1"/>
    <property type="molecule type" value="Genomic_DNA"/>
</dbReference>
<accession>A0ABW5BCJ9</accession>
<gene>
    <name evidence="5" type="ORF">ACFSKV_11645</name>
</gene>
<protein>
    <submittedName>
        <fullName evidence="5">Calcineurin-like phosphoesterase C-terminal domain-containing protein</fullName>
    </submittedName>
</protein>
<dbReference type="Pfam" id="PF16371">
    <property type="entry name" value="MetallophosN"/>
    <property type="match status" value="1"/>
</dbReference>
<keyword evidence="6" id="KW-1185">Reference proteome</keyword>
<proteinExistence type="predicted"/>
<comment type="caution">
    <text evidence="5">The sequence shown here is derived from an EMBL/GenBank/DDBJ whole genome shotgun (WGS) entry which is preliminary data.</text>
</comment>
<dbReference type="Gene3D" id="3.60.21.10">
    <property type="match status" value="1"/>
</dbReference>
<dbReference type="PANTHER" id="PTHR43143">
    <property type="entry name" value="METALLOPHOSPHOESTERASE, CALCINEURIN SUPERFAMILY"/>
    <property type="match status" value="1"/>
</dbReference>
<name>A0ABW5BCJ9_9BACT</name>
<feature type="domain" description="Calcineurin-like phosphoesterase N-terminal" evidence="4">
    <location>
        <begin position="38"/>
        <end position="100"/>
    </location>
</feature>
<keyword evidence="1" id="KW-0732">Signal</keyword>
<dbReference type="PANTHER" id="PTHR43143:SF6">
    <property type="entry name" value="BLL3016 PROTEIN"/>
    <property type="match status" value="1"/>
</dbReference>
<evidence type="ECO:0000313" key="6">
    <source>
        <dbReference type="Proteomes" id="UP001597414"/>
    </source>
</evidence>
<feature type="domain" description="Calcineurin-like phosphoesterase" evidence="2">
    <location>
        <begin position="139"/>
        <end position="325"/>
    </location>
</feature>
<evidence type="ECO:0000259" key="3">
    <source>
        <dbReference type="Pfam" id="PF16370"/>
    </source>
</evidence>
<evidence type="ECO:0000256" key="1">
    <source>
        <dbReference type="SAM" id="SignalP"/>
    </source>
</evidence>
<dbReference type="SUPFAM" id="SSF56300">
    <property type="entry name" value="Metallo-dependent phosphatases"/>
    <property type="match status" value="1"/>
</dbReference>
<dbReference type="InterPro" id="IPR029052">
    <property type="entry name" value="Metallo-depent_PP-like"/>
</dbReference>
<dbReference type="InterPro" id="IPR032288">
    <property type="entry name" value="Metallophos_C"/>
</dbReference>
<dbReference type="InterPro" id="IPR051918">
    <property type="entry name" value="STPP_CPPED1"/>
</dbReference>
<feature type="domain" description="Calcineurin-like phosphoesterase C-terminal" evidence="3">
    <location>
        <begin position="346"/>
        <end position="512"/>
    </location>
</feature>
<dbReference type="InterPro" id="IPR013783">
    <property type="entry name" value="Ig-like_fold"/>
</dbReference>
<reference evidence="6" key="1">
    <citation type="journal article" date="2019" name="Int. J. Syst. Evol. Microbiol.">
        <title>The Global Catalogue of Microorganisms (GCM) 10K type strain sequencing project: providing services to taxonomists for standard genome sequencing and annotation.</title>
        <authorList>
            <consortium name="The Broad Institute Genomics Platform"/>
            <consortium name="The Broad Institute Genome Sequencing Center for Infectious Disease"/>
            <person name="Wu L."/>
            <person name="Ma J."/>
        </authorList>
    </citation>
    <scope>NUCLEOTIDE SEQUENCE [LARGE SCALE GENOMIC DNA]</scope>
    <source>
        <strain evidence="6">KCTC 19812</strain>
    </source>
</reference>
<feature type="chain" id="PRO_5046873388" evidence="1">
    <location>
        <begin position="20"/>
        <end position="524"/>
    </location>
</feature>
<dbReference type="Gene3D" id="2.60.40.10">
    <property type="entry name" value="Immunoglobulins"/>
    <property type="match status" value="1"/>
</dbReference>
<dbReference type="InterPro" id="IPR004843">
    <property type="entry name" value="Calcineurin-like_PHP"/>
</dbReference>
<dbReference type="RefSeq" id="WP_380802808.1">
    <property type="nucleotide sequence ID" value="NZ_JBHUIV010000016.1"/>
</dbReference>
<dbReference type="InterPro" id="IPR032285">
    <property type="entry name" value="Metallophos_N"/>
</dbReference>
<dbReference type="Pfam" id="PF16370">
    <property type="entry name" value="MetallophosC"/>
    <property type="match status" value="1"/>
</dbReference>
<evidence type="ECO:0000259" key="2">
    <source>
        <dbReference type="Pfam" id="PF00149"/>
    </source>
</evidence>